<proteinExistence type="predicted"/>
<dbReference type="STRING" id="453591.Igni_0176"/>
<dbReference type="RefSeq" id="WP_011998212.1">
    <property type="nucleotide sequence ID" value="NC_009776.1"/>
</dbReference>
<evidence type="ECO:0000313" key="2">
    <source>
        <dbReference type="Proteomes" id="UP000000262"/>
    </source>
</evidence>
<reference evidence="1 2" key="1">
    <citation type="journal article" date="2008" name="Genome Biol.">
        <title>A genomic analysis of the archaeal system Ignicoccus hospitalis-Nanoarchaeum equitans.</title>
        <authorList>
            <person name="Podar M."/>
            <person name="Anderson I."/>
            <person name="Makarova K.S."/>
            <person name="Elkins J.G."/>
            <person name="Ivanova N."/>
            <person name="Wall M.A."/>
            <person name="Lykidis A."/>
            <person name="Mavromatis K."/>
            <person name="Sun H."/>
            <person name="Hudson M.E."/>
            <person name="Chen W."/>
            <person name="Deciu C."/>
            <person name="Hutchison D."/>
            <person name="Eads J.R."/>
            <person name="Anderson A."/>
            <person name="Fernandes F."/>
            <person name="Szeto E."/>
            <person name="Lapidus A."/>
            <person name="Kyrpides N.C."/>
            <person name="Saier M.H.Jr."/>
            <person name="Richardson P.M."/>
            <person name="Rachel R."/>
            <person name="Huber H."/>
            <person name="Eisen J.A."/>
            <person name="Koonin E.V."/>
            <person name="Keller M."/>
            <person name="Stetter K.O."/>
        </authorList>
    </citation>
    <scope>NUCLEOTIDE SEQUENCE [LARGE SCALE GENOMIC DNA]</scope>
    <source>
        <strain evidence="2">KIN4/I / DSM 18386 / JCM 14125</strain>
    </source>
</reference>
<dbReference type="HOGENOM" id="CLU_181225_0_0_2"/>
<protein>
    <submittedName>
        <fullName evidence="1">Uncharacterized protein</fullName>
    </submittedName>
</protein>
<sequence>MGFWPNKREMSVYYLLKKRFGDRFNLGEGLEVLSPYFSRKVALNIIKRLTKLGLLEKRGNFEYAIVDLEEWLGKRTEEYLEARKGRHSSS</sequence>
<gene>
    <name evidence="1" type="ordered locus">Igni_0176</name>
</gene>
<dbReference type="Proteomes" id="UP000000262">
    <property type="component" value="Chromosome"/>
</dbReference>
<keyword evidence="2" id="KW-1185">Reference proteome</keyword>
<organism evidence="1 2">
    <name type="scientific">Ignicoccus hospitalis (strain KIN4/I / DSM 18386 / JCM 14125)</name>
    <dbReference type="NCBI Taxonomy" id="453591"/>
    <lineage>
        <taxon>Archaea</taxon>
        <taxon>Thermoproteota</taxon>
        <taxon>Thermoprotei</taxon>
        <taxon>Desulfurococcales</taxon>
        <taxon>Desulfurococcaceae</taxon>
        <taxon>Ignicoccus</taxon>
    </lineage>
</organism>
<evidence type="ECO:0000313" key="1">
    <source>
        <dbReference type="EMBL" id="ABU81360.1"/>
    </source>
</evidence>
<dbReference type="EMBL" id="CP000816">
    <property type="protein sequence ID" value="ABU81360.1"/>
    <property type="molecule type" value="Genomic_DNA"/>
</dbReference>
<dbReference type="GeneID" id="5562363"/>
<dbReference type="AlphaFoldDB" id="A8A8V8"/>
<name>A8A8V8_IGNH4</name>
<dbReference type="OrthoDB" id="15487at2157"/>
<dbReference type="eggNOG" id="arCOG07216">
    <property type="taxonomic scope" value="Archaea"/>
</dbReference>
<accession>A8A8V8</accession>
<dbReference type="KEGG" id="iho:Igni_0176"/>